<dbReference type="CDD" id="cd13120">
    <property type="entry name" value="BF2867_like_N"/>
    <property type="match status" value="1"/>
</dbReference>
<feature type="chain" id="PRO_5030075683" evidence="1">
    <location>
        <begin position="20"/>
        <end position="393"/>
    </location>
</feature>
<accession>A0A3D6AZF7</accession>
<proteinExistence type="predicted"/>
<evidence type="ECO:0000256" key="1">
    <source>
        <dbReference type="SAM" id="SignalP"/>
    </source>
</evidence>
<evidence type="ECO:0000313" key="3">
    <source>
        <dbReference type="Proteomes" id="UP000448877"/>
    </source>
</evidence>
<feature type="signal peptide" evidence="1">
    <location>
        <begin position="1"/>
        <end position="19"/>
    </location>
</feature>
<dbReference type="Proteomes" id="UP000448877">
    <property type="component" value="Unassembled WGS sequence"/>
</dbReference>
<keyword evidence="1" id="KW-0732">Signal</keyword>
<sequence length="393" mass="42483">MYQVMKTKFLFWAVVAAMAVTGCSQNEVLETRPDTNRTIGFGVYTGTQTKGLVTDNATDPSEGGTATTNGLKMTDKGFGILAYQTTGNYSTGGAKGTFMDNVHTTWNATGGSGSGVWKYSPLKFWPGNSEDKLSFFAYAPYVSTPGTSGITLANATNSTDPLLTFKLQDNQKDMIDLVASKMEDQQQSSSNGKVTFTFGHMLTRVTMLAKTSVNTNAQTKVFITGIKLKHTTKLAQEATYNMHSDTWTLPQTSETTKFLESPYFIAATTANGVLKTSSTWNDYTTAGVEVNETASTLFTTDQYLFFIPIDGTGTTADDDVKAEISYDIVSIPTAGSTATTKSSFTKEVNLGTGVFAKGKAYKFTFTITLNAIEIAVTDNLDWNTDEDKPVTVN</sequence>
<reference evidence="2 3" key="1">
    <citation type="journal article" date="2019" name="Nat. Med.">
        <title>A library of human gut bacterial isolates paired with longitudinal multiomics data enables mechanistic microbiome research.</title>
        <authorList>
            <person name="Poyet M."/>
            <person name="Groussin M."/>
            <person name="Gibbons S.M."/>
            <person name="Avila-Pacheco J."/>
            <person name="Jiang X."/>
            <person name="Kearney S.M."/>
            <person name="Perrotta A.R."/>
            <person name="Berdy B."/>
            <person name="Zhao S."/>
            <person name="Lieberman T.D."/>
            <person name="Swanson P.K."/>
            <person name="Smith M."/>
            <person name="Roesemann S."/>
            <person name="Alexander J.E."/>
            <person name="Rich S.A."/>
            <person name="Livny J."/>
            <person name="Vlamakis H."/>
            <person name="Clish C."/>
            <person name="Bullock K."/>
            <person name="Deik A."/>
            <person name="Scott J."/>
            <person name="Pierce K.A."/>
            <person name="Xavier R.J."/>
            <person name="Alm E.J."/>
        </authorList>
    </citation>
    <scope>NUCLEOTIDE SEQUENCE [LARGE SCALE GENOMIC DNA]</scope>
    <source>
        <strain evidence="2 3">BIOML-A6</strain>
    </source>
</reference>
<gene>
    <name evidence="2" type="ORF">F2Y81_19820</name>
</gene>
<dbReference type="PROSITE" id="PS51257">
    <property type="entry name" value="PROKAR_LIPOPROTEIN"/>
    <property type="match status" value="1"/>
</dbReference>
<evidence type="ECO:0000313" key="2">
    <source>
        <dbReference type="EMBL" id="KAA5414655.1"/>
    </source>
</evidence>
<dbReference type="EMBL" id="VVYV01000039">
    <property type="protein sequence ID" value="KAA5414655.1"/>
    <property type="molecule type" value="Genomic_DNA"/>
</dbReference>
<comment type="caution">
    <text evidence="2">The sequence shown here is derived from an EMBL/GenBank/DDBJ whole genome shotgun (WGS) entry which is preliminary data.</text>
</comment>
<dbReference type="InterPro" id="IPR025049">
    <property type="entry name" value="Mfa-like_1"/>
</dbReference>
<organism evidence="2 3">
    <name type="scientific">Bacteroides cellulosilyticus</name>
    <dbReference type="NCBI Taxonomy" id="246787"/>
    <lineage>
        <taxon>Bacteria</taxon>
        <taxon>Pseudomonadati</taxon>
        <taxon>Bacteroidota</taxon>
        <taxon>Bacteroidia</taxon>
        <taxon>Bacteroidales</taxon>
        <taxon>Bacteroidaceae</taxon>
        <taxon>Bacteroides</taxon>
    </lineage>
</organism>
<name>A0A3D6AZF7_9BACE</name>
<dbReference type="Gene3D" id="2.60.40.2620">
    <property type="entry name" value="Fimbrillin-like"/>
    <property type="match status" value="1"/>
</dbReference>
<dbReference type="InterPro" id="IPR042278">
    <property type="entry name" value="Mfa-like_1_N"/>
</dbReference>
<dbReference type="Pfam" id="PF13149">
    <property type="entry name" value="Mfa_like_1"/>
    <property type="match status" value="1"/>
</dbReference>
<dbReference type="AlphaFoldDB" id="A0A3D6AZF7"/>
<protein>
    <submittedName>
        <fullName evidence="2">Fimbrillin family protein</fullName>
    </submittedName>
</protein>